<evidence type="ECO:0000313" key="2">
    <source>
        <dbReference type="Proteomes" id="UP000007518"/>
    </source>
</evidence>
<evidence type="ECO:0000313" key="1">
    <source>
        <dbReference type="EMBL" id="AFA44853.1"/>
    </source>
</evidence>
<dbReference type="Proteomes" id="UP000007518">
    <property type="component" value="Segment"/>
</dbReference>
<dbReference type="EMBL" id="JQ066768">
    <property type="protein sequence ID" value="AFA44853.1"/>
    <property type="molecule type" value="Genomic_DNA"/>
</dbReference>
<reference evidence="1 2" key="1">
    <citation type="submission" date="2011-11" db="EMBL/GenBank/DDBJ databases">
        <authorList>
            <person name="Hynes A.P."/>
            <person name="Lang A.S."/>
        </authorList>
    </citation>
    <scope>NUCLEOTIDE SEQUENCE [LARGE SCALE GENOMIC DNA]</scope>
</reference>
<proteinExistence type="predicted"/>
<dbReference type="RefSeq" id="YP_007518395.1">
    <property type="nucleotide sequence ID" value="NC_020489.1"/>
</dbReference>
<dbReference type="GeneID" id="14698218"/>
<dbReference type="KEGG" id="vg:14698218"/>
<sequence>MPVIGADKVMRKLADLPERVKAKVDAAMKQSGDELIRTAKVLITVADDVHKDGHERDKITGTQNADGSYLCDFGPKSKVIEGGPGPRPFVNPALAVTRKKHAARARRAVNKAVKEAFNG</sequence>
<protein>
    <submittedName>
        <fullName evidence="1">Phage HK97 gp10-like protein</fullName>
    </submittedName>
</protein>
<keyword evidence="2" id="KW-1185">Reference proteome</keyword>
<accession>H6WBL6</accession>
<organism evidence="1 2">
    <name type="scientific">Rhodobacter phage RcapNL</name>
    <dbReference type="NCBI Taxonomy" id="1131316"/>
    <lineage>
        <taxon>Viruses</taxon>
        <taxon>Duplodnaviria</taxon>
        <taxon>Heunggongvirae</taxon>
        <taxon>Uroviricota</taxon>
        <taxon>Caudoviricetes</taxon>
        <taxon>Capnelvirus</taxon>
        <taxon>Capnelvirus RcapNL</taxon>
    </lineage>
</organism>
<name>H6WBL6_9CAUD</name>
<gene>
    <name evidence="1" type="ORF">RcapNL_00013</name>
</gene>